<evidence type="ECO:0000256" key="1">
    <source>
        <dbReference type="ARBA" id="ARBA00022485"/>
    </source>
</evidence>
<dbReference type="PROSITE" id="PS51379">
    <property type="entry name" value="4FE4S_FER_2"/>
    <property type="match status" value="3"/>
</dbReference>
<evidence type="ECO:0000313" key="7">
    <source>
        <dbReference type="EMBL" id="WZK87884.1"/>
    </source>
</evidence>
<evidence type="ECO:0000256" key="3">
    <source>
        <dbReference type="ARBA" id="ARBA00022737"/>
    </source>
</evidence>
<dbReference type="Gene3D" id="3.30.70.20">
    <property type="match status" value="2"/>
</dbReference>
<feature type="domain" description="4Fe-4S ferredoxin-type" evidence="6">
    <location>
        <begin position="128"/>
        <end position="157"/>
    </location>
</feature>
<dbReference type="InterPro" id="IPR004496">
    <property type="entry name" value="NapF"/>
</dbReference>
<dbReference type="EMBL" id="CP123584">
    <property type="protein sequence ID" value="WZK87884.1"/>
    <property type="molecule type" value="Genomic_DNA"/>
</dbReference>
<dbReference type="NCBIfam" id="TIGR00402">
    <property type="entry name" value="napF"/>
    <property type="match status" value="1"/>
</dbReference>
<dbReference type="RefSeq" id="WP_406645218.1">
    <property type="nucleotide sequence ID" value="NZ_CP123584.1"/>
</dbReference>
<keyword evidence="3" id="KW-0677">Repeat</keyword>
<reference evidence="7 8" key="1">
    <citation type="submission" date="2023-04" db="EMBL/GenBank/DDBJ databases">
        <title>Complete genome sequence of Alisedimentitalea scapharcae.</title>
        <authorList>
            <person name="Rong J.-C."/>
            <person name="Yi M.-L."/>
            <person name="Zhao Q."/>
        </authorList>
    </citation>
    <scope>NUCLEOTIDE SEQUENCE [LARGE SCALE GENOMIC DNA]</scope>
    <source>
        <strain evidence="7 8">KCTC 42119</strain>
    </source>
</reference>
<sequence>MTAHSRRSFLRGRFDEAPKMRPFGAVAPAQFADLCTSCGDCISACPEAILISGERGLPEIGPALGACSFCGVCIAACDTGALTDDQPWLWKATAKSTCLSLNAVQCRTCQDHCDHGAIRFQLQTGGCAQPHIDTDLCTGCGGCAAACPVGAIQFTQVTPQMETRP</sequence>
<accession>A0ABZ2XSR6</accession>
<dbReference type="Pfam" id="PF13187">
    <property type="entry name" value="Fer4_9"/>
    <property type="match status" value="1"/>
</dbReference>
<dbReference type="CDD" id="cd10564">
    <property type="entry name" value="NapF_like"/>
    <property type="match status" value="1"/>
</dbReference>
<evidence type="ECO:0000256" key="4">
    <source>
        <dbReference type="ARBA" id="ARBA00023004"/>
    </source>
</evidence>
<dbReference type="PANTHER" id="PTHR24960">
    <property type="entry name" value="PHOTOSYSTEM I IRON-SULFUR CENTER-RELATED"/>
    <property type="match status" value="1"/>
</dbReference>
<keyword evidence="5" id="KW-0411">Iron-sulfur</keyword>
<evidence type="ECO:0000256" key="2">
    <source>
        <dbReference type="ARBA" id="ARBA00022723"/>
    </source>
</evidence>
<dbReference type="PROSITE" id="PS00198">
    <property type="entry name" value="4FE4S_FER_1"/>
    <property type="match status" value="1"/>
</dbReference>
<dbReference type="InterPro" id="IPR050157">
    <property type="entry name" value="PSI_iron-sulfur_center"/>
</dbReference>
<dbReference type="SUPFAM" id="SSF54862">
    <property type="entry name" value="4Fe-4S ferredoxins"/>
    <property type="match status" value="1"/>
</dbReference>
<dbReference type="PANTHER" id="PTHR24960:SF46">
    <property type="entry name" value="FERREDOXIN-TYPE PROTEIN NAPF"/>
    <property type="match status" value="1"/>
</dbReference>
<dbReference type="Pfam" id="PF00037">
    <property type="entry name" value="Fer4"/>
    <property type="match status" value="1"/>
</dbReference>
<keyword evidence="2" id="KW-0479">Metal-binding</keyword>
<keyword evidence="1" id="KW-0004">4Fe-4S</keyword>
<evidence type="ECO:0000259" key="6">
    <source>
        <dbReference type="PROSITE" id="PS51379"/>
    </source>
</evidence>
<dbReference type="InterPro" id="IPR017900">
    <property type="entry name" value="4Fe4S_Fe_S_CS"/>
</dbReference>
<gene>
    <name evidence="7" type="primary">napF</name>
    <name evidence="7" type="ORF">QEZ52_14885</name>
</gene>
<name>A0ABZ2XSR6_9RHOB</name>
<keyword evidence="8" id="KW-1185">Reference proteome</keyword>
<feature type="domain" description="4Fe-4S ferredoxin-type" evidence="6">
    <location>
        <begin position="56"/>
        <end position="87"/>
    </location>
</feature>
<protein>
    <submittedName>
        <fullName evidence="7">Ferredoxin-type protein NapF</fullName>
    </submittedName>
</protein>
<organism evidence="7 8">
    <name type="scientific">Aliisedimentitalea scapharcae</name>
    <dbReference type="NCBI Taxonomy" id="1524259"/>
    <lineage>
        <taxon>Bacteria</taxon>
        <taxon>Pseudomonadati</taxon>
        <taxon>Pseudomonadota</taxon>
        <taxon>Alphaproteobacteria</taxon>
        <taxon>Rhodobacterales</taxon>
        <taxon>Roseobacteraceae</taxon>
        <taxon>Aliisedimentitalea</taxon>
    </lineage>
</organism>
<proteinExistence type="predicted"/>
<keyword evidence="4" id="KW-0408">Iron</keyword>
<dbReference type="InterPro" id="IPR017896">
    <property type="entry name" value="4Fe4S_Fe-S-bd"/>
</dbReference>
<feature type="domain" description="4Fe-4S ferredoxin-type" evidence="6">
    <location>
        <begin position="26"/>
        <end position="54"/>
    </location>
</feature>
<evidence type="ECO:0000256" key="5">
    <source>
        <dbReference type="ARBA" id="ARBA00023014"/>
    </source>
</evidence>
<dbReference type="Proteomes" id="UP001623232">
    <property type="component" value="Chromosome"/>
</dbReference>
<evidence type="ECO:0000313" key="8">
    <source>
        <dbReference type="Proteomes" id="UP001623232"/>
    </source>
</evidence>